<dbReference type="Gene3D" id="3.30.565.10">
    <property type="entry name" value="Histidine kinase-like ATPase, C-terminal domain"/>
    <property type="match status" value="1"/>
</dbReference>
<evidence type="ECO:0000256" key="8">
    <source>
        <dbReference type="PROSITE-ProRule" id="PRU00169"/>
    </source>
</evidence>
<evidence type="ECO:0000256" key="3">
    <source>
        <dbReference type="ARBA" id="ARBA00022679"/>
    </source>
</evidence>
<gene>
    <name evidence="11" type="ORF">LNKW23_18990</name>
</gene>
<protein>
    <recommendedName>
        <fullName evidence="2">histidine kinase</fullName>
        <ecNumber evidence="2">2.7.13.3</ecNumber>
    </recommendedName>
</protein>
<dbReference type="EMBL" id="BSYI01000012">
    <property type="protein sequence ID" value="GMG82686.1"/>
    <property type="molecule type" value="Genomic_DNA"/>
</dbReference>
<evidence type="ECO:0000313" key="11">
    <source>
        <dbReference type="EMBL" id="GMG82686.1"/>
    </source>
</evidence>
<keyword evidence="7" id="KW-0902">Two-component regulatory system</keyword>
<dbReference type="Gene3D" id="3.40.50.2300">
    <property type="match status" value="1"/>
</dbReference>
<dbReference type="Proteomes" id="UP001239909">
    <property type="component" value="Unassembled WGS sequence"/>
</dbReference>
<evidence type="ECO:0000256" key="7">
    <source>
        <dbReference type="ARBA" id="ARBA00023012"/>
    </source>
</evidence>
<dbReference type="SUPFAM" id="SSF52172">
    <property type="entry name" value="CheY-like"/>
    <property type="match status" value="1"/>
</dbReference>
<evidence type="ECO:0000256" key="6">
    <source>
        <dbReference type="ARBA" id="ARBA00022840"/>
    </source>
</evidence>
<keyword evidence="3" id="KW-0808">Transferase</keyword>
<keyword evidence="6" id="KW-0067">ATP-binding</keyword>
<dbReference type="RefSeq" id="WP_285671474.1">
    <property type="nucleotide sequence ID" value="NZ_BSYI01000012.1"/>
</dbReference>
<dbReference type="InterPro" id="IPR036890">
    <property type="entry name" value="HATPase_C_sf"/>
</dbReference>
<comment type="caution">
    <text evidence="11">The sequence shown here is derived from an EMBL/GenBank/DDBJ whole genome shotgun (WGS) entry which is preliminary data.</text>
</comment>
<feature type="modified residue" description="4-aspartylphosphate" evidence="8">
    <location>
        <position position="58"/>
    </location>
</feature>
<dbReference type="SMART" id="SM00387">
    <property type="entry name" value="HATPase_c"/>
    <property type="match status" value="1"/>
</dbReference>
<sequence length="391" mass="42105">MSAAVQGPRVLVVDDDIDFAGSLTALLQLEGHGVAVAHSPEAALARIEADGIVVALVDIRLGRQSGVELVREMRRRRPEMVCVMITAYASIDTAVEALQAGAYDYLCKPFYPEDLIATLGRCFERLELGAERRRIAERVSHMQRMETIGQMTSGIAHDFHNVIGVQFATLRWLEGRMPPGSAEAEAIADAIASLEGGQRLTSRLLHFGRTGRGDTEIVDLAAEMPPIARVLRRALGESVEVVLEIAPALHPVSVARGELEAIFLNLALNARDAMPEGGCLRIALANMRVTREPAWRRLGLIAGEHLRIAVSDTGTGMTPEVLARALEPLYSTKPRERGCGLGLSMVDNFIRQAGGRVVIESAPGAGTRVELYLPRAVPSSPPSSPGCATNM</sequence>
<dbReference type="EC" id="2.7.13.3" evidence="2"/>
<evidence type="ECO:0000256" key="4">
    <source>
        <dbReference type="ARBA" id="ARBA00022741"/>
    </source>
</evidence>
<organism evidence="11 12">
    <name type="scientific">Paralimibaculum aggregatum</name>
    <dbReference type="NCBI Taxonomy" id="3036245"/>
    <lineage>
        <taxon>Bacteria</taxon>
        <taxon>Pseudomonadati</taxon>
        <taxon>Pseudomonadota</taxon>
        <taxon>Alphaproteobacteria</taxon>
        <taxon>Rhodobacterales</taxon>
        <taxon>Paracoccaceae</taxon>
        <taxon>Paralimibaculum</taxon>
    </lineage>
</organism>
<evidence type="ECO:0000259" key="10">
    <source>
        <dbReference type="PROSITE" id="PS50110"/>
    </source>
</evidence>
<evidence type="ECO:0000256" key="2">
    <source>
        <dbReference type="ARBA" id="ARBA00012438"/>
    </source>
</evidence>
<feature type="domain" description="Response regulatory" evidence="10">
    <location>
        <begin position="9"/>
        <end position="123"/>
    </location>
</feature>
<dbReference type="Gene3D" id="1.10.287.130">
    <property type="match status" value="1"/>
</dbReference>
<name>A0ABQ6LQ27_9RHOB</name>
<feature type="domain" description="Histidine kinase" evidence="9">
    <location>
        <begin position="154"/>
        <end position="377"/>
    </location>
</feature>
<dbReference type="InterPro" id="IPR011006">
    <property type="entry name" value="CheY-like_superfamily"/>
</dbReference>
<dbReference type="SUPFAM" id="SSF55874">
    <property type="entry name" value="ATPase domain of HSP90 chaperone/DNA topoisomerase II/histidine kinase"/>
    <property type="match status" value="1"/>
</dbReference>
<dbReference type="Pfam" id="PF02518">
    <property type="entry name" value="HATPase_c"/>
    <property type="match status" value="1"/>
</dbReference>
<evidence type="ECO:0000259" key="9">
    <source>
        <dbReference type="PROSITE" id="PS50109"/>
    </source>
</evidence>
<accession>A0ABQ6LQ27</accession>
<dbReference type="PANTHER" id="PTHR43065">
    <property type="entry name" value="SENSOR HISTIDINE KINASE"/>
    <property type="match status" value="1"/>
</dbReference>
<comment type="catalytic activity">
    <reaction evidence="1">
        <text>ATP + protein L-histidine = ADP + protein N-phospho-L-histidine.</text>
        <dbReference type="EC" id="2.7.13.3"/>
    </reaction>
</comment>
<keyword evidence="12" id="KW-1185">Reference proteome</keyword>
<keyword evidence="5" id="KW-0418">Kinase</keyword>
<reference evidence="11 12" key="1">
    <citation type="submission" date="2023-04" db="EMBL/GenBank/DDBJ databases">
        <title>Marinoamorphus aggregata gen. nov., sp. Nov., isolate from tissue of brittle star Ophioplocus japonicus.</title>
        <authorList>
            <person name="Kawano K."/>
            <person name="Sawayama S."/>
            <person name="Nakagawa S."/>
        </authorList>
    </citation>
    <scope>NUCLEOTIDE SEQUENCE [LARGE SCALE GENOMIC DNA]</scope>
    <source>
        <strain evidence="11 12">NKW23</strain>
    </source>
</reference>
<evidence type="ECO:0000313" key="12">
    <source>
        <dbReference type="Proteomes" id="UP001239909"/>
    </source>
</evidence>
<evidence type="ECO:0000256" key="5">
    <source>
        <dbReference type="ARBA" id="ARBA00022777"/>
    </source>
</evidence>
<dbReference type="InterPro" id="IPR005467">
    <property type="entry name" value="His_kinase_dom"/>
</dbReference>
<proteinExistence type="predicted"/>
<dbReference type="SMART" id="SM00448">
    <property type="entry name" value="REC"/>
    <property type="match status" value="1"/>
</dbReference>
<dbReference type="PANTHER" id="PTHR43065:SF46">
    <property type="entry name" value="C4-DICARBOXYLATE TRANSPORT SENSOR PROTEIN DCTB"/>
    <property type="match status" value="1"/>
</dbReference>
<dbReference type="PROSITE" id="PS50110">
    <property type="entry name" value="RESPONSE_REGULATORY"/>
    <property type="match status" value="1"/>
</dbReference>
<dbReference type="Pfam" id="PF00072">
    <property type="entry name" value="Response_reg"/>
    <property type="match status" value="1"/>
</dbReference>
<keyword evidence="4" id="KW-0547">Nucleotide-binding</keyword>
<dbReference type="InterPro" id="IPR003594">
    <property type="entry name" value="HATPase_dom"/>
</dbReference>
<dbReference type="PRINTS" id="PR00344">
    <property type="entry name" value="BCTRLSENSOR"/>
</dbReference>
<keyword evidence="8" id="KW-0597">Phosphoprotein</keyword>
<dbReference type="PROSITE" id="PS50109">
    <property type="entry name" value="HIS_KIN"/>
    <property type="match status" value="1"/>
</dbReference>
<dbReference type="InterPro" id="IPR001789">
    <property type="entry name" value="Sig_transdc_resp-reg_receiver"/>
</dbReference>
<dbReference type="InterPro" id="IPR004358">
    <property type="entry name" value="Sig_transdc_His_kin-like_C"/>
</dbReference>
<evidence type="ECO:0000256" key="1">
    <source>
        <dbReference type="ARBA" id="ARBA00000085"/>
    </source>
</evidence>